<dbReference type="PANTHER" id="PTHR40459">
    <property type="entry name" value="CONSERVED HYPOTHETICAL ALANINE AND LEUCINE RICH PROTEIN"/>
    <property type="match status" value="1"/>
</dbReference>
<feature type="domain" description="DUF2520" evidence="2">
    <location>
        <begin position="142"/>
        <end position="267"/>
    </location>
</feature>
<dbReference type="InterPro" id="IPR008927">
    <property type="entry name" value="6-PGluconate_DH-like_C_sf"/>
</dbReference>
<dbReference type="AlphaFoldDB" id="A0A2Z3GLS5"/>
<evidence type="ECO:0000259" key="2">
    <source>
        <dbReference type="Pfam" id="PF10728"/>
    </source>
</evidence>
<dbReference type="EMBL" id="CP029145">
    <property type="protein sequence ID" value="AWM34683.1"/>
    <property type="molecule type" value="Genomic_DNA"/>
</dbReference>
<dbReference type="InterPro" id="IPR019665">
    <property type="entry name" value="OxRdtase/DH_put_Rossmann_dom"/>
</dbReference>
<dbReference type="Pfam" id="PF10728">
    <property type="entry name" value="DUF2520"/>
    <property type="match status" value="1"/>
</dbReference>
<dbReference type="OrthoDB" id="9810755at2"/>
<sequence>MAVAHLTDTTAPAYSLRVGLFGAGRVAGQLGPALVAAGHAVAFVWSRHAATAGALAAALPGAAVLPGLEAPLPPADVYLLAVPDAAVAPVLAAVAWPTGAVVAHLAGALPLGIFEAQPEVLGGVLYPLQTFSAGRAVDWASVPLCVEAADAGALNMLLVLARSLSDDVRLLASADRLRLHVAAVFANNFTNHLLGVADALMTEAGLPAALLAPLVRETVAKALATGSPFTVQTGPAARRDVPTLGAHQAVLAAHPAWLGIYNQLTASIQEVLPPAPGPAGK</sequence>
<keyword evidence="4" id="KW-1185">Reference proteome</keyword>
<dbReference type="Gene3D" id="3.40.50.720">
    <property type="entry name" value="NAD(P)-binding Rossmann-like Domain"/>
    <property type="match status" value="1"/>
</dbReference>
<dbReference type="PANTHER" id="PTHR40459:SF1">
    <property type="entry name" value="CONSERVED HYPOTHETICAL ALANINE AND LEUCINE RICH PROTEIN"/>
    <property type="match status" value="1"/>
</dbReference>
<dbReference type="RefSeq" id="WP_109657714.1">
    <property type="nucleotide sequence ID" value="NZ_CP029145.1"/>
</dbReference>
<feature type="domain" description="Putative oxidoreductase/dehydrogenase Rossmann-like" evidence="1">
    <location>
        <begin position="15"/>
        <end position="115"/>
    </location>
</feature>
<name>A0A2Z3GLS5_9BACT</name>
<accession>A0A2Z3GLS5</accession>
<dbReference type="InterPro" id="IPR018931">
    <property type="entry name" value="DUF2520"/>
</dbReference>
<protein>
    <submittedName>
        <fullName evidence="3">DUF2520 domain-containing protein</fullName>
    </submittedName>
</protein>
<organism evidence="3 4">
    <name type="scientific">Hymenobacter nivis</name>
    <dbReference type="NCBI Taxonomy" id="1850093"/>
    <lineage>
        <taxon>Bacteria</taxon>
        <taxon>Pseudomonadati</taxon>
        <taxon>Bacteroidota</taxon>
        <taxon>Cytophagia</taxon>
        <taxon>Cytophagales</taxon>
        <taxon>Hymenobacteraceae</taxon>
        <taxon>Hymenobacter</taxon>
    </lineage>
</organism>
<evidence type="ECO:0000259" key="1">
    <source>
        <dbReference type="Pfam" id="PF10727"/>
    </source>
</evidence>
<dbReference type="Gene3D" id="1.10.1040.20">
    <property type="entry name" value="ProC-like, C-terminal domain"/>
    <property type="match status" value="1"/>
</dbReference>
<dbReference type="InterPro" id="IPR036291">
    <property type="entry name" value="NAD(P)-bd_dom_sf"/>
</dbReference>
<dbReference type="SUPFAM" id="SSF51735">
    <property type="entry name" value="NAD(P)-binding Rossmann-fold domains"/>
    <property type="match status" value="1"/>
</dbReference>
<proteinExistence type="predicted"/>
<evidence type="ECO:0000313" key="4">
    <source>
        <dbReference type="Proteomes" id="UP000245999"/>
    </source>
</evidence>
<gene>
    <name evidence="3" type="ORF">DDQ68_19020</name>
</gene>
<dbReference type="KEGG" id="hnv:DDQ68_19020"/>
<evidence type="ECO:0000313" key="3">
    <source>
        <dbReference type="EMBL" id="AWM34683.1"/>
    </source>
</evidence>
<reference evidence="4" key="1">
    <citation type="submission" date="2018-04" db="EMBL/GenBank/DDBJ databases">
        <title>Complete genome of Antarctic heterotrophic bacterium Hymenobacter nivis.</title>
        <authorList>
            <person name="Terashima M."/>
        </authorList>
    </citation>
    <scope>NUCLEOTIDE SEQUENCE [LARGE SCALE GENOMIC DNA]</scope>
    <source>
        <strain evidence="4">NBRC 111535</strain>
    </source>
</reference>
<dbReference type="Proteomes" id="UP000245999">
    <property type="component" value="Chromosome"/>
</dbReference>
<dbReference type="SUPFAM" id="SSF48179">
    <property type="entry name" value="6-phosphogluconate dehydrogenase C-terminal domain-like"/>
    <property type="match status" value="1"/>
</dbReference>
<dbReference type="Pfam" id="PF10727">
    <property type="entry name" value="Rossmann-like"/>
    <property type="match status" value="1"/>
</dbReference>
<dbReference type="InterPro" id="IPR037108">
    <property type="entry name" value="TM1727-like_C_sf"/>
</dbReference>